<dbReference type="Proteomes" id="UP000306102">
    <property type="component" value="Unassembled WGS sequence"/>
</dbReference>
<protein>
    <submittedName>
        <fullName evidence="9">Uncharacterized protein</fullName>
    </submittedName>
</protein>
<feature type="coiled-coil region" evidence="6">
    <location>
        <begin position="28"/>
        <end position="69"/>
    </location>
</feature>
<evidence type="ECO:0000256" key="3">
    <source>
        <dbReference type="ARBA" id="ARBA00022737"/>
    </source>
</evidence>
<dbReference type="InterPro" id="IPR057135">
    <property type="entry name" value="At4g27190-like_LRR"/>
</dbReference>
<evidence type="ECO:0000256" key="2">
    <source>
        <dbReference type="ARBA" id="ARBA00022614"/>
    </source>
</evidence>
<dbReference type="SUPFAM" id="SSF52540">
    <property type="entry name" value="P-loop containing nucleoside triphosphate hydrolases"/>
    <property type="match status" value="1"/>
</dbReference>
<dbReference type="GO" id="GO:0005524">
    <property type="term" value="F:ATP binding"/>
    <property type="evidence" value="ECO:0007669"/>
    <property type="project" value="UniProtKB-KW"/>
</dbReference>
<dbReference type="FunFam" id="3.40.50.300:FF:001091">
    <property type="entry name" value="Probable disease resistance protein At1g61300"/>
    <property type="match status" value="1"/>
</dbReference>
<dbReference type="EMBL" id="SDRB02013297">
    <property type="protein sequence ID" value="THF95268.1"/>
    <property type="molecule type" value="Genomic_DNA"/>
</dbReference>
<keyword evidence="10" id="KW-1185">Reference proteome</keyword>
<feature type="domain" description="Disease resistance protein At4g27190-like leucine-rich repeats" evidence="8">
    <location>
        <begin position="815"/>
        <end position="885"/>
    </location>
</feature>
<dbReference type="Gene3D" id="1.10.10.10">
    <property type="entry name" value="Winged helix-like DNA-binding domain superfamily/Winged helix DNA-binding domain"/>
    <property type="match status" value="1"/>
</dbReference>
<feature type="domain" description="NB-ARC" evidence="7">
    <location>
        <begin position="162"/>
        <end position="324"/>
    </location>
</feature>
<comment type="caution">
    <text evidence="9">The sequence shown here is derived from an EMBL/GenBank/DDBJ whole genome shotgun (WGS) entry which is preliminary data.</text>
</comment>
<comment type="similarity">
    <text evidence="1">Belongs to the disease resistance NB-LRR family.</text>
</comment>
<dbReference type="PRINTS" id="PR00364">
    <property type="entry name" value="DISEASERSIST"/>
</dbReference>
<evidence type="ECO:0000256" key="1">
    <source>
        <dbReference type="ARBA" id="ARBA00008894"/>
    </source>
</evidence>
<proteinExistence type="inferred from homology"/>
<gene>
    <name evidence="9" type="ORF">TEA_020063</name>
</gene>
<organism evidence="9 10">
    <name type="scientific">Camellia sinensis var. sinensis</name>
    <name type="common">China tea</name>
    <dbReference type="NCBI Taxonomy" id="542762"/>
    <lineage>
        <taxon>Eukaryota</taxon>
        <taxon>Viridiplantae</taxon>
        <taxon>Streptophyta</taxon>
        <taxon>Embryophyta</taxon>
        <taxon>Tracheophyta</taxon>
        <taxon>Spermatophyta</taxon>
        <taxon>Magnoliopsida</taxon>
        <taxon>eudicotyledons</taxon>
        <taxon>Gunneridae</taxon>
        <taxon>Pentapetalae</taxon>
        <taxon>asterids</taxon>
        <taxon>Ericales</taxon>
        <taxon>Theaceae</taxon>
        <taxon>Camellia</taxon>
    </lineage>
</organism>
<keyword evidence="5" id="KW-0547">Nucleotide-binding</keyword>
<keyword evidence="5" id="KW-0067">ATP-binding</keyword>
<dbReference type="Pfam" id="PF23247">
    <property type="entry name" value="LRR_RPS2"/>
    <property type="match status" value="2"/>
</dbReference>
<feature type="domain" description="Disease resistance protein At4g27190-like leucine-rich repeats" evidence="8">
    <location>
        <begin position="887"/>
        <end position="996"/>
    </location>
</feature>
<name>A0A4S4CZT6_CAMSN</name>
<keyword evidence="2" id="KW-0433">Leucine-rich repeat</keyword>
<evidence type="ECO:0000256" key="6">
    <source>
        <dbReference type="SAM" id="Coils"/>
    </source>
</evidence>
<dbReference type="Gene3D" id="3.40.50.300">
    <property type="entry name" value="P-loop containing nucleotide triphosphate hydrolases"/>
    <property type="match status" value="1"/>
</dbReference>
<evidence type="ECO:0000259" key="7">
    <source>
        <dbReference type="Pfam" id="PF00931"/>
    </source>
</evidence>
<dbReference type="Pfam" id="PF00931">
    <property type="entry name" value="NB-ARC"/>
    <property type="match status" value="1"/>
</dbReference>
<dbReference type="InterPro" id="IPR050905">
    <property type="entry name" value="Plant_NBS-LRR"/>
</dbReference>
<dbReference type="Gene3D" id="3.80.10.10">
    <property type="entry name" value="Ribonuclease Inhibitor"/>
    <property type="match status" value="1"/>
</dbReference>
<dbReference type="AlphaFoldDB" id="A0A4S4CZT6"/>
<evidence type="ECO:0000259" key="8">
    <source>
        <dbReference type="Pfam" id="PF23247"/>
    </source>
</evidence>
<evidence type="ECO:0000256" key="4">
    <source>
        <dbReference type="ARBA" id="ARBA00022821"/>
    </source>
</evidence>
<dbReference type="PANTHER" id="PTHR33463:SF198">
    <property type="entry name" value="RPP4C3"/>
    <property type="match status" value="1"/>
</dbReference>
<dbReference type="InterPro" id="IPR002182">
    <property type="entry name" value="NB-ARC"/>
</dbReference>
<dbReference type="GO" id="GO:0043531">
    <property type="term" value="F:ADP binding"/>
    <property type="evidence" value="ECO:0007669"/>
    <property type="project" value="InterPro"/>
</dbReference>
<evidence type="ECO:0000313" key="10">
    <source>
        <dbReference type="Proteomes" id="UP000306102"/>
    </source>
</evidence>
<dbReference type="PANTHER" id="PTHR33463">
    <property type="entry name" value="NB-ARC DOMAIN-CONTAINING PROTEIN-RELATED"/>
    <property type="match status" value="1"/>
</dbReference>
<dbReference type="STRING" id="542762.A0A4S4CZT6"/>
<keyword evidence="4" id="KW-0611">Plant defense</keyword>
<dbReference type="Gene3D" id="1.10.8.430">
    <property type="entry name" value="Helical domain of apoptotic protease-activating factors"/>
    <property type="match status" value="1"/>
</dbReference>
<dbReference type="InterPro" id="IPR027417">
    <property type="entry name" value="P-loop_NTPase"/>
</dbReference>
<dbReference type="InterPro" id="IPR032675">
    <property type="entry name" value="LRR_dom_sf"/>
</dbReference>
<dbReference type="CDD" id="cd01983">
    <property type="entry name" value="SIMIBI"/>
    <property type="match status" value="1"/>
</dbReference>
<dbReference type="InterPro" id="IPR036388">
    <property type="entry name" value="WH-like_DNA-bd_sf"/>
</dbReference>
<reference evidence="9 10" key="1">
    <citation type="journal article" date="2018" name="Proc. Natl. Acad. Sci. U.S.A.">
        <title>Draft genome sequence of Camellia sinensis var. sinensis provides insights into the evolution of the tea genome and tea quality.</title>
        <authorList>
            <person name="Wei C."/>
            <person name="Yang H."/>
            <person name="Wang S."/>
            <person name="Zhao J."/>
            <person name="Liu C."/>
            <person name="Gao L."/>
            <person name="Xia E."/>
            <person name="Lu Y."/>
            <person name="Tai Y."/>
            <person name="She G."/>
            <person name="Sun J."/>
            <person name="Cao H."/>
            <person name="Tong W."/>
            <person name="Gao Q."/>
            <person name="Li Y."/>
            <person name="Deng W."/>
            <person name="Jiang X."/>
            <person name="Wang W."/>
            <person name="Chen Q."/>
            <person name="Zhang S."/>
            <person name="Li H."/>
            <person name="Wu J."/>
            <person name="Wang P."/>
            <person name="Li P."/>
            <person name="Shi C."/>
            <person name="Zheng F."/>
            <person name="Jian J."/>
            <person name="Huang B."/>
            <person name="Shan D."/>
            <person name="Shi M."/>
            <person name="Fang C."/>
            <person name="Yue Y."/>
            <person name="Li F."/>
            <person name="Li D."/>
            <person name="Wei S."/>
            <person name="Han B."/>
            <person name="Jiang C."/>
            <person name="Yin Y."/>
            <person name="Xia T."/>
            <person name="Zhang Z."/>
            <person name="Bennetzen J.L."/>
            <person name="Zhao S."/>
            <person name="Wan X."/>
        </authorList>
    </citation>
    <scope>NUCLEOTIDE SEQUENCE [LARGE SCALE GENOMIC DNA]</scope>
    <source>
        <strain evidence="10">cv. Shuchazao</strain>
        <tissue evidence="9">Leaf</tissue>
    </source>
</reference>
<dbReference type="InterPro" id="IPR042197">
    <property type="entry name" value="Apaf_helical"/>
</dbReference>
<evidence type="ECO:0000313" key="9">
    <source>
        <dbReference type="EMBL" id="THF95268.1"/>
    </source>
</evidence>
<accession>A0A4S4CZT6</accession>
<dbReference type="GO" id="GO:0006952">
    <property type="term" value="P:defense response"/>
    <property type="evidence" value="ECO:0007669"/>
    <property type="project" value="UniProtKB-KW"/>
</dbReference>
<sequence>MEYAAVGPVAGKFGVYAAEKVEKKFGYFKDYKTNVKNLKKEVQNLQDKKKRVQRQIDAAISNLEIIEDDVQNWVGQVDEITSDTDKFLEADQEKANHRCFNGWCINLWARYKFGKEAFKKAREIEKLQEKANFETVSYTTPLPEIESSSSTKNFTAFESRKSLVKGIMEALDDENTSVIGICGMGGVGKTTIVEEVCRQAKAEKKFDKVVMVVVSQTPNVVKIQGKIAHELNLVLETRDESERPQALWARIKAEKKILVVLDDIWDKLDLIEKVGIPFGEDHKGCKILLTSRRKDVYNKMNAQKIFSIEVLDEEEAWILFSGTAGEIVDSTDLNPIAREVARECGGLPIAIVTVGRALMKNQSKDVWIDAARRLKKSVPTKIEGMEAYVYSSLKLSYNYLESEAKSCFLLCSLFPEDTDIPMMALVRYGIGLRLFQDVDTIEDGRHRALALLSTLVSSFMLLEIDGKIKMHDVVRDFAIHVACKEEAKHIVKAGIGLPYWPDNDTTFQNYTRISLMENNICELPDGLEFPKLEILLLQWNSYRSQMQIPNNFFRGMNDLKVLDMSGNIMFAVPPSIQLLTTLQTLCLDYCQLGDDISIIGTLKGLEILSLYRSNIKEVPRHFTQLTHLKLFDLRFCHDLTQISPGVISSLHKLEELYIGTAFTHWAVEGEDNSRNNVSLSELKSLSQLTSLCLSVPNANMIPDDLRFEKLIRFEITIGTIAYGGESFQKTLRLTYDTRLCGPVKVLLKRSEFLLLRDCKGLKNILEDLDRDGFDQSKSLDLHFCHEMKYLLDMIDGAPRVSAPFRNLEELTVCCLANFSEICHGQLPNESFSNLRSVNLSFCPQLGLLFPPSLIRRLVYLQRLELHYCSNLEEIFAMEGKEQIGKSLSTSAYLQSLTDVTFCECDRLRNIFSVTIAKGLVQLKQLYIRRCAMVEAVVEDEKGEETVLSIDKIVFPHLYEIHLEKLDSLTCFFTGCYAVEFPLLEELLIYDCPKMETFGHGVQMTPNLQKVYGEYDDERIWMGDLNATVQHIFNRKSLQNMVPNRPISTSYLFELLYTWHLSVKFYGSPIALRSWKPFQKQIPSRSV</sequence>
<evidence type="ECO:0000256" key="5">
    <source>
        <dbReference type="ARBA" id="ARBA00022840"/>
    </source>
</evidence>
<keyword evidence="3" id="KW-0677">Repeat</keyword>
<dbReference type="SUPFAM" id="SSF52058">
    <property type="entry name" value="L domain-like"/>
    <property type="match status" value="1"/>
</dbReference>
<keyword evidence="6" id="KW-0175">Coiled coil</keyword>